<dbReference type="InterPro" id="IPR036869">
    <property type="entry name" value="J_dom_sf"/>
</dbReference>
<dbReference type="Proteomes" id="UP000648801">
    <property type="component" value="Unassembled WGS sequence"/>
</dbReference>
<dbReference type="CDD" id="cd06257">
    <property type="entry name" value="DnaJ"/>
    <property type="match status" value="1"/>
</dbReference>
<dbReference type="GO" id="GO:0051087">
    <property type="term" value="F:protein-folding chaperone binding"/>
    <property type="evidence" value="ECO:0007669"/>
    <property type="project" value="InterPro"/>
</dbReference>
<organism evidence="3 4">
    <name type="scientific">Edaphobacter acidisoli</name>
    <dbReference type="NCBI Taxonomy" id="2040573"/>
    <lineage>
        <taxon>Bacteria</taxon>
        <taxon>Pseudomonadati</taxon>
        <taxon>Acidobacteriota</taxon>
        <taxon>Terriglobia</taxon>
        <taxon>Terriglobales</taxon>
        <taxon>Acidobacteriaceae</taxon>
        <taxon>Edaphobacter</taxon>
    </lineage>
</organism>
<dbReference type="Gene3D" id="1.10.287.110">
    <property type="entry name" value="DnaJ domain"/>
    <property type="match status" value="1"/>
</dbReference>
<sequence length="214" mass="23972">MEPLGLEGVLAKDYFAVFDLPVKLGIDVAALEKSFYAMSRRLHPDRFASRPVEEQEEALAESSLLNDAYRTLKDPVLRTQYLLKLQGVELEEQSKAATDAARSTGVEKKQVVPPELLEEVFELNMQLQEMRAAKQMGEDDPDLRCDLVAAKESFDRKMAETQQELEGLWAAWDAGVDAGDEAAKARARDAMVALLNKRSYLRNLVRDVNDALEA</sequence>
<dbReference type="SMART" id="SM00271">
    <property type="entry name" value="DnaJ"/>
    <property type="match status" value="1"/>
</dbReference>
<evidence type="ECO:0000313" key="3">
    <source>
        <dbReference type="EMBL" id="GGA69449.1"/>
    </source>
</evidence>
<evidence type="ECO:0000313" key="4">
    <source>
        <dbReference type="Proteomes" id="UP000648801"/>
    </source>
</evidence>
<dbReference type="RefSeq" id="WP_263364933.1">
    <property type="nucleotide sequence ID" value="NZ_JAGSYK010000001.1"/>
</dbReference>
<dbReference type="GO" id="GO:0044571">
    <property type="term" value="P:[2Fe-2S] cluster assembly"/>
    <property type="evidence" value="ECO:0007669"/>
    <property type="project" value="InterPro"/>
</dbReference>
<proteinExistence type="predicted"/>
<name>A0A916W5Z4_9BACT</name>
<dbReference type="PROSITE" id="PS50076">
    <property type="entry name" value="DNAJ_2"/>
    <property type="match status" value="1"/>
</dbReference>
<dbReference type="InterPro" id="IPR004640">
    <property type="entry name" value="HscB"/>
</dbReference>
<reference evidence="3" key="2">
    <citation type="submission" date="2020-09" db="EMBL/GenBank/DDBJ databases">
        <authorList>
            <person name="Sun Q."/>
            <person name="Zhou Y."/>
        </authorList>
    </citation>
    <scope>NUCLEOTIDE SEQUENCE</scope>
    <source>
        <strain evidence="3">CGMCC 1.15447</strain>
    </source>
</reference>
<accession>A0A916W5Z4</accession>
<dbReference type="InterPro" id="IPR001623">
    <property type="entry name" value="DnaJ_domain"/>
</dbReference>
<protein>
    <recommendedName>
        <fullName evidence="2">J domain-containing protein</fullName>
    </recommendedName>
</protein>
<comment type="caution">
    <text evidence="3">The sequence shown here is derived from an EMBL/GenBank/DDBJ whole genome shotgun (WGS) entry which is preliminary data.</text>
</comment>
<evidence type="ECO:0000259" key="2">
    <source>
        <dbReference type="PROSITE" id="PS50076"/>
    </source>
</evidence>
<dbReference type="GO" id="GO:0001671">
    <property type="term" value="F:ATPase activator activity"/>
    <property type="evidence" value="ECO:0007669"/>
    <property type="project" value="InterPro"/>
</dbReference>
<dbReference type="EMBL" id="BMJB01000001">
    <property type="protein sequence ID" value="GGA69449.1"/>
    <property type="molecule type" value="Genomic_DNA"/>
</dbReference>
<reference evidence="3" key="1">
    <citation type="journal article" date="2014" name="Int. J. Syst. Evol. Microbiol.">
        <title>Complete genome sequence of Corynebacterium casei LMG S-19264T (=DSM 44701T), isolated from a smear-ripened cheese.</title>
        <authorList>
            <consortium name="US DOE Joint Genome Institute (JGI-PGF)"/>
            <person name="Walter F."/>
            <person name="Albersmeier A."/>
            <person name="Kalinowski J."/>
            <person name="Ruckert C."/>
        </authorList>
    </citation>
    <scope>NUCLEOTIDE SEQUENCE</scope>
    <source>
        <strain evidence="3">CGMCC 1.15447</strain>
    </source>
</reference>
<dbReference type="PANTHER" id="PTHR14021">
    <property type="entry name" value="IRON-SULFUR CLUSTER CO-CHAPERONE PROTEIN HSCB"/>
    <property type="match status" value="1"/>
</dbReference>
<dbReference type="NCBIfam" id="TIGR00714">
    <property type="entry name" value="hscB"/>
    <property type="match status" value="1"/>
</dbReference>
<dbReference type="AlphaFoldDB" id="A0A916W5Z4"/>
<comment type="function">
    <text evidence="1">Co-chaperone involved in the maturation of iron-sulfur cluster-containing proteins. Seems to help targeting proteins to be folded toward HscA.</text>
</comment>
<feature type="domain" description="J" evidence="2">
    <location>
        <begin position="13"/>
        <end position="85"/>
    </location>
</feature>
<keyword evidence="4" id="KW-1185">Reference proteome</keyword>
<dbReference type="SUPFAM" id="SSF46565">
    <property type="entry name" value="Chaperone J-domain"/>
    <property type="match status" value="1"/>
</dbReference>
<dbReference type="PANTHER" id="PTHR14021:SF15">
    <property type="entry name" value="IRON-SULFUR CLUSTER CO-CHAPERONE PROTEIN HSCB"/>
    <property type="match status" value="1"/>
</dbReference>
<gene>
    <name evidence="3" type="ORF">GCM10011507_21190</name>
</gene>
<evidence type="ECO:0000256" key="1">
    <source>
        <dbReference type="ARBA" id="ARBA00025596"/>
    </source>
</evidence>